<protein>
    <submittedName>
        <fullName evidence="1">Uncharacterized protein</fullName>
    </submittedName>
</protein>
<accession>A0ABR0PRD0</accession>
<comment type="caution">
    <text evidence="1">The sequence shown here is derived from an EMBL/GenBank/DDBJ whole genome shotgun (WGS) entry which is preliminary data.</text>
</comment>
<reference evidence="1 2" key="1">
    <citation type="submission" date="2023-03" db="EMBL/GenBank/DDBJ databases">
        <title>WGS of Gossypium arboreum.</title>
        <authorList>
            <person name="Yu D."/>
        </authorList>
    </citation>
    <scope>NUCLEOTIDE SEQUENCE [LARGE SCALE GENOMIC DNA]</scope>
    <source>
        <tissue evidence="1">Leaf</tissue>
    </source>
</reference>
<dbReference type="Proteomes" id="UP001358586">
    <property type="component" value="Chromosome 6"/>
</dbReference>
<evidence type="ECO:0000313" key="1">
    <source>
        <dbReference type="EMBL" id="KAK5826740.1"/>
    </source>
</evidence>
<organism evidence="1 2">
    <name type="scientific">Gossypium arboreum</name>
    <name type="common">Tree cotton</name>
    <name type="synonym">Gossypium nanking</name>
    <dbReference type="NCBI Taxonomy" id="29729"/>
    <lineage>
        <taxon>Eukaryota</taxon>
        <taxon>Viridiplantae</taxon>
        <taxon>Streptophyta</taxon>
        <taxon>Embryophyta</taxon>
        <taxon>Tracheophyta</taxon>
        <taxon>Spermatophyta</taxon>
        <taxon>Magnoliopsida</taxon>
        <taxon>eudicotyledons</taxon>
        <taxon>Gunneridae</taxon>
        <taxon>Pentapetalae</taxon>
        <taxon>rosids</taxon>
        <taxon>malvids</taxon>
        <taxon>Malvales</taxon>
        <taxon>Malvaceae</taxon>
        <taxon>Malvoideae</taxon>
        <taxon>Gossypium</taxon>
    </lineage>
</organism>
<gene>
    <name evidence="1" type="ORF">PVK06_021669</name>
</gene>
<proteinExistence type="predicted"/>
<dbReference type="EMBL" id="JARKNE010000006">
    <property type="protein sequence ID" value="KAK5826740.1"/>
    <property type="molecule type" value="Genomic_DNA"/>
</dbReference>
<evidence type="ECO:0000313" key="2">
    <source>
        <dbReference type="Proteomes" id="UP001358586"/>
    </source>
</evidence>
<keyword evidence="2" id="KW-1185">Reference proteome</keyword>
<name>A0ABR0PRD0_GOSAR</name>
<sequence length="133" mass="15420">MSIKPNETYDKMVPKLKFSHKFLKGKHVLNESGKVQAFEDESTEEEKGSQEVLTPVGAIPISIRMKVRIVANLQASVNFLQKHYDNLRAEATFTKKTIDKKYLNKIYLILKQCCFIWQLCIIKKGREKMKQGE</sequence>